<keyword evidence="5 9" id="KW-0812">Transmembrane</keyword>
<keyword evidence="2 9" id="KW-0813">Transport</keyword>
<accession>A0A370DCS3</accession>
<dbReference type="PANTHER" id="PTHR35011">
    <property type="entry name" value="2,3-DIKETO-L-GULONATE TRAP TRANSPORTER SMALL PERMEASE PROTEIN YIAM"/>
    <property type="match status" value="1"/>
</dbReference>
<keyword evidence="3" id="KW-1003">Cell membrane</keyword>
<keyword evidence="7 9" id="KW-0472">Membrane</keyword>
<protein>
    <recommendedName>
        <fullName evidence="9">TRAP transporter small permease protein</fullName>
    </recommendedName>
</protein>
<keyword evidence="12" id="KW-1185">Reference proteome</keyword>
<feature type="domain" description="Tripartite ATP-independent periplasmic transporters DctQ component" evidence="10">
    <location>
        <begin position="31"/>
        <end position="150"/>
    </location>
</feature>
<evidence type="ECO:0000313" key="11">
    <source>
        <dbReference type="EMBL" id="RDH82380.1"/>
    </source>
</evidence>
<dbReference type="Proteomes" id="UP000254266">
    <property type="component" value="Unassembled WGS sequence"/>
</dbReference>
<dbReference type="GO" id="GO:0005886">
    <property type="term" value="C:plasma membrane"/>
    <property type="evidence" value="ECO:0007669"/>
    <property type="project" value="UniProtKB-SubCell"/>
</dbReference>
<keyword evidence="4 9" id="KW-0997">Cell inner membrane</keyword>
<proteinExistence type="inferred from homology"/>
<comment type="caution">
    <text evidence="9">Lacks conserved residue(s) required for the propagation of feature annotation.</text>
</comment>
<evidence type="ECO:0000256" key="2">
    <source>
        <dbReference type="ARBA" id="ARBA00022448"/>
    </source>
</evidence>
<dbReference type="Pfam" id="PF04290">
    <property type="entry name" value="DctQ"/>
    <property type="match status" value="1"/>
</dbReference>
<comment type="similarity">
    <text evidence="8 9">Belongs to the TRAP transporter small permease family.</text>
</comment>
<evidence type="ECO:0000256" key="7">
    <source>
        <dbReference type="ARBA" id="ARBA00023136"/>
    </source>
</evidence>
<evidence type="ECO:0000313" key="12">
    <source>
        <dbReference type="Proteomes" id="UP000254266"/>
    </source>
</evidence>
<dbReference type="InterPro" id="IPR007387">
    <property type="entry name" value="TRAP_DctQ"/>
</dbReference>
<dbReference type="EMBL" id="QFXC01000011">
    <property type="protein sequence ID" value="RDH82380.1"/>
    <property type="molecule type" value="Genomic_DNA"/>
</dbReference>
<reference evidence="11 12" key="1">
    <citation type="journal article" date="2018" name="ISME J.">
        <title>Endosymbiont genomes yield clues of tubeworm success.</title>
        <authorList>
            <person name="Li Y."/>
            <person name="Liles M.R."/>
            <person name="Halanych K.M."/>
        </authorList>
    </citation>
    <scope>NUCLEOTIDE SEQUENCE [LARGE SCALE GENOMIC DNA]</scope>
    <source>
        <strain evidence="11">A1464</strain>
    </source>
</reference>
<name>A0A370DCS3_9GAMM</name>
<comment type="subunit">
    <text evidence="9">The complex comprises the extracytoplasmic solute receptor protein and the two transmembrane proteins.</text>
</comment>
<comment type="function">
    <text evidence="9">Part of the tripartite ATP-independent periplasmic (TRAP) transport system.</text>
</comment>
<sequence>MEKIPHIFIKTKTVLIKLEKLIAGFSLLLLLILALSQVILRNFFELGFAEMDTISRHLVLFITFMGAALASEGNQHIKMDFINSLLKPSFKEKIKVPLILISAIICAIFFWYALNFWLDEKTYAPANEQLALYLALVIPIGFFILSLHFFLLTLTIKSTEAN</sequence>
<gene>
    <name evidence="11" type="ORF">DIZ80_08780</name>
</gene>
<evidence type="ECO:0000256" key="8">
    <source>
        <dbReference type="ARBA" id="ARBA00038436"/>
    </source>
</evidence>
<evidence type="ECO:0000259" key="10">
    <source>
        <dbReference type="Pfam" id="PF04290"/>
    </source>
</evidence>
<dbReference type="GO" id="GO:0015740">
    <property type="term" value="P:C4-dicarboxylate transport"/>
    <property type="evidence" value="ECO:0007669"/>
    <property type="project" value="TreeGrafter"/>
</dbReference>
<keyword evidence="6 9" id="KW-1133">Transmembrane helix</keyword>
<evidence type="ECO:0000256" key="3">
    <source>
        <dbReference type="ARBA" id="ARBA00022475"/>
    </source>
</evidence>
<dbReference type="AlphaFoldDB" id="A0A370DCS3"/>
<feature type="transmembrane region" description="Helical" evidence="9">
    <location>
        <begin position="130"/>
        <end position="156"/>
    </location>
</feature>
<comment type="subcellular location">
    <subcellularLocation>
        <location evidence="1 9">Cell inner membrane</location>
        <topology evidence="1 9">Multi-pass membrane protein</topology>
    </subcellularLocation>
</comment>
<evidence type="ECO:0000256" key="1">
    <source>
        <dbReference type="ARBA" id="ARBA00004429"/>
    </source>
</evidence>
<dbReference type="InterPro" id="IPR055348">
    <property type="entry name" value="DctQ"/>
</dbReference>
<organism evidence="11 12">
    <name type="scientific">endosymbiont of Galathealinum brachiosum</name>
    <dbReference type="NCBI Taxonomy" id="2200906"/>
    <lineage>
        <taxon>Bacteria</taxon>
        <taxon>Pseudomonadati</taxon>
        <taxon>Pseudomonadota</taxon>
        <taxon>Gammaproteobacteria</taxon>
        <taxon>sulfur-oxidizing symbionts</taxon>
    </lineage>
</organism>
<feature type="transmembrane region" description="Helical" evidence="9">
    <location>
        <begin position="21"/>
        <end position="39"/>
    </location>
</feature>
<evidence type="ECO:0000256" key="9">
    <source>
        <dbReference type="RuleBase" id="RU369079"/>
    </source>
</evidence>
<evidence type="ECO:0000256" key="5">
    <source>
        <dbReference type="ARBA" id="ARBA00022692"/>
    </source>
</evidence>
<comment type="caution">
    <text evidence="11">The sequence shown here is derived from an EMBL/GenBank/DDBJ whole genome shotgun (WGS) entry which is preliminary data.</text>
</comment>
<dbReference type="GO" id="GO:0022857">
    <property type="term" value="F:transmembrane transporter activity"/>
    <property type="evidence" value="ECO:0007669"/>
    <property type="project" value="UniProtKB-UniRule"/>
</dbReference>
<dbReference type="PANTHER" id="PTHR35011:SF2">
    <property type="entry name" value="2,3-DIKETO-L-GULONATE TRAP TRANSPORTER SMALL PERMEASE PROTEIN YIAM"/>
    <property type="match status" value="1"/>
</dbReference>
<feature type="transmembrane region" description="Helical" evidence="9">
    <location>
        <begin position="98"/>
        <end position="118"/>
    </location>
</feature>
<evidence type="ECO:0000256" key="4">
    <source>
        <dbReference type="ARBA" id="ARBA00022519"/>
    </source>
</evidence>
<evidence type="ECO:0000256" key="6">
    <source>
        <dbReference type="ARBA" id="ARBA00022989"/>
    </source>
</evidence>